<feature type="domain" description="Kringle" evidence="4">
    <location>
        <begin position="14"/>
        <end position="115"/>
    </location>
</feature>
<evidence type="ECO:0000259" key="4">
    <source>
        <dbReference type="PROSITE" id="PS50070"/>
    </source>
</evidence>
<dbReference type="AlphaFoldDB" id="A0A2J7QXP2"/>
<dbReference type="Pfam" id="PF00051">
    <property type="entry name" value="Kringle"/>
    <property type="match status" value="3"/>
</dbReference>
<dbReference type="InParanoid" id="A0A2J7QXP2"/>
<dbReference type="InterPro" id="IPR000001">
    <property type="entry name" value="Kringle"/>
</dbReference>
<dbReference type="Proteomes" id="UP000235965">
    <property type="component" value="Unassembled WGS sequence"/>
</dbReference>
<dbReference type="InterPro" id="IPR018056">
    <property type="entry name" value="Kringle_CS"/>
</dbReference>
<evidence type="ECO:0000313" key="6">
    <source>
        <dbReference type="Proteomes" id="UP000235965"/>
    </source>
</evidence>
<evidence type="ECO:0000256" key="1">
    <source>
        <dbReference type="ARBA" id="ARBA00022572"/>
    </source>
</evidence>
<dbReference type="InterPro" id="IPR038178">
    <property type="entry name" value="Kringle_sf"/>
</dbReference>
<organism evidence="5 6">
    <name type="scientific">Cryptotermes secundus</name>
    <dbReference type="NCBI Taxonomy" id="105785"/>
    <lineage>
        <taxon>Eukaryota</taxon>
        <taxon>Metazoa</taxon>
        <taxon>Ecdysozoa</taxon>
        <taxon>Arthropoda</taxon>
        <taxon>Hexapoda</taxon>
        <taxon>Insecta</taxon>
        <taxon>Pterygota</taxon>
        <taxon>Neoptera</taxon>
        <taxon>Polyneoptera</taxon>
        <taxon>Dictyoptera</taxon>
        <taxon>Blattodea</taxon>
        <taxon>Blattoidea</taxon>
        <taxon>Termitoidae</taxon>
        <taxon>Kalotermitidae</taxon>
        <taxon>Cryptotermitinae</taxon>
        <taxon>Cryptotermes</taxon>
    </lineage>
</organism>
<name>A0A2J7QXP2_9NEOP</name>
<proteinExistence type="predicted"/>
<reference evidence="5 6" key="1">
    <citation type="submission" date="2017-12" db="EMBL/GenBank/DDBJ databases">
        <title>Hemimetabolous genomes reveal molecular basis of termite eusociality.</title>
        <authorList>
            <person name="Harrison M.C."/>
            <person name="Jongepier E."/>
            <person name="Robertson H.M."/>
            <person name="Arning N."/>
            <person name="Bitard-Feildel T."/>
            <person name="Chao H."/>
            <person name="Childers C.P."/>
            <person name="Dinh H."/>
            <person name="Doddapaneni H."/>
            <person name="Dugan S."/>
            <person name="Gowin J."/>
            <person name="Greiner C."/>
            <person name="Han Y."/>
            <person name="Hu H."/>
            <person name="Hughes D.S.T."/>
            <person name="Huylmans A.-K."/>
            <person name="Kemena C."/>
            <person name="Kremer L.P.M."/>
            <person name="Lee S.L."/>
            <person name="Lopez-Ezquerra A."/>
            <person name="Mallet L."/>
            <person name="Monroy-Kuhn J.M."/>
            <person name="Moser A."/>
            <person name="Murali S.C."/>
            <person name="Muzny D.M."/>
            <person name="Otani S."/>
            <person name="Piulachs M.-D."/>
            <person name="Poelchau M."/>
            <person name="Qu J."/>
            <person name="Schaub F."/>
            <person name="Wada-Katsumata A."/>
            <person name="Worley K.C."/>
            <person name="Xie Q."/>
            <person name="Ylla G."/>
            <person name="Poulsen M."/>
            <person name="Gibbs R.A."/>
            <person name="Schal C."/>
            <person name="Richards S."/>
            <person name="Belles X."/>
            <person name="Korb J."/>
            <person name="Bornberg-Bauer E."/>
        </authorList>
    </citation>
    <scope>NUCLEOTIDE SEQUENCE [LARGE SCALE GENOMIC DNA]</scope>
    <source>
        <tissue evidence="5">Whole body</tissue>
    </source>
</reference>
<dbReference type="Gene3D" id="2.40.20.10">
    <property type="entry name" value="Plasminogen Kringle 4"/>
    <property type="match status" value="3"/>
</dbReference>
<dbReference type="PANTHER" id="PTHR24261">
    <property type="entry name" value="PLASMINOGEN-RELATED"/>
    <property type="match status" value="1"/>
</dbReference>
<keyword evidence="6" id="KW-1185">Reference proteome</keyword>
<evidence type="ECO:0000256" key="3">
    <source>
        <dbReference type="PROSITE-ProRule" id="PRU00121"/>
    </source>
</evidence>
<keyword evidence="2" id="KW-1015">Disulfide bond</keyword>
<dbReference type="PANTHER" id="PTHR24261:SF7">
    <property type="entry name" value="KRINGLE DOMAIN-CONTAINING PROTEIN"/>
    <property type="match status" value="1"/>
</dbReference>
<protein>
    <recommendedName>
        <fullName evidence="4">Kringle domain-containing protein</fullName>
    </recommendedName>
</protein>
<evidence type="ECO:0000313" key="5">
    <source>
        <dbReference type="EMBL" id="PNF33351.1"/>
    </source>
</evidence>
<dbReference type="PROSITE" id="PS00021">
    <property type="entry name" value="KRINGLE_1"/>
    <property type="match status" value="1"/>
</dbReference>
<feature type="domain" description="Kringle" evidence="4">
    <location>
        <begin position="533"/>
        <end position="633"/>
    </location>
</feature>
<dbReference type="EMBL" id="NEVH01009375">
    <property type="protein sequence ID" value="PNF33351.1"/>
    <property type="molecule type" value="Genomic_DNA"/>
</dbReference>
<dbReference type="SUPFAM" id="SSF57440">
    <property type="entry name" value="Kringle-like"/>
    <property type="match status" value="3"/>
</dbReference>
<comment type="caution">
    <text evidence="5">The sequence shown here is derived from an EMBL/GenBank/DDBJ whole genome shotgun (WGS) entry which is preliminary data.</text>
</comment>
<dbReference type="InterPro" id="IPR050759">
    <property type="entry name" value="Serine_protease_kringle"/>
</dbReference>
<dbReference type="InterPro" id="IPR013806">
    <property type="entry name" value="Kringle-like"/>
</dbReference>
<sequence>MSCVFKPLSTGCRLTGSGVEYAGKVHRSAGERDCLSWNSRHREKGMKEASRFPHSVFPDGSRRKAGHRCRNPDGDPGGPWCYVRREFEDEGDKENEEEEDEPAKVERDYCSIPFCNEQDCVVYTTGGEGPVVHSHWTPFQKGNATISFAMKLWNPEEWNRVRLHLALSVLSIPSSGSQLQEWQTGVEFVLSNTNSGIVAGGKSPALVSTPGLVWGTRWTKMWIRVEGGNISMGKEEDTTPLISGEYNNTGLFRLNSKTSLYYSIVGESGMWSFPSCISDCEVQTTTRLEFVRFWQLMKTTTAREAMFFVRAVHSASLELRASPAIKYPRIRLMMGGRKNKTELILQRSANSSQIVLGTVRADTLLSYWDWREFSISLFGDTLAVFWTRTIGTQTLIEVGHEVIRSMQWISPGSRSTAHWTLLCAPTEAAKVPAALPPQCSTSEADAKYMGSQWITMTGQPCLPWVYAASSMSFLRNDEMFEDGSAVAALNYCRNPTKDPQGPFCFIQDEATNLARTEYCHPRKCRASECHTAGTGNDYMGELNVTRSKRICQRWTENTPHVSCIYLINLIGNISFMKNKIKVAKTDRNDTLYPERSVEKARNYCRNPSHNIAGSWCYTLDPKVPQDVCDVRDCEKPEECTILTRGVGEGRLVYIRNKWRKEGLKFWLKEWDPDLPDGIMFVIRPLSGDNYYKLIIGAEENEKVLLFYGVGGGKKEVLLKQKTLPHLIPIGKWGGFWLRIPTGGISLGYEGLENHLFDWEHGSESLTKEQRHEIFKPMFITYTSVKGNTIGVNFPCDECHTEKTTTNHITKMFPLGLWSKEPGGHYNSLTLHMRGTGLATIPLTKLPGLGNYYGLIIGKGGNRLYYVKNDEKGLRSLKRVDIAGPMIHKDEWTVFHIRDEVTGGWRKLHNEELHNLYSSPSIIRMIKSRRMRWAGHIARMGEKRNAYRILVGKPEGKRPLGRPRHRLADNIKMDLREIRWEGMDWIELAQERDQWRALVNTVMNLQVP</sequence>
<accession>A0A2J7QXP2</accession>
<keyword evidence="1 3" id="KW-0420">Kringle</keyword>
<feature type="domain" description="Kringle" evidence="4">
    <location>
        <begin position="448"/>
        <end position="524"/>
    </location>
</feature>
<dbReference type="STRING" id="105785.A0A2J7QXP2"/>
<gene>
    <name evidence="5" type="ORF">B7P43_G06321</name>
</gene>
<dbReference type="SMART" id="SM00130">
    <property type="entry name" value="KR"/>
    <property type="match status" value="3"/>
</dbReference>
<comment type="caution">
    <text evidence="3">Lacks conserved residue(s) required for the propagation of feature annotation.</text>
</comment>
<evidence type="ECO:0000256" key="2">
    <source>
        <dbReference type="ARBA" id="ARBA00023157"/>
    </source>
</evidence>
<dbReference type="PROSITE" id="PS50070">
    <property type="entry name" value="KRINGLE_2"/>
    <property type="match status" value="3"/>
</dbReference>
<dbReference type="OrthoDB" id="1915767at2759"/>